<dbReference type="InterPro" id="IPR049517">
    <property type="entry name" value="ACX-like_C"/>
</dbReference>
<gene>
    <name evidence="4" type="ORF">OSH07_22090</name>
</gene>
<dbReference type="PANTHER" id="PTHR11365:SF23">
    <property type="entry name" value="HYPOTHETICAL 5-OXOPROLINASE (EUROFUNG)-RELATED"/>
    <property type="match status" value="1"/>
</dbReference>
<dbReference type="Pfam" id="PF01968">
    <property type="entry name" value="Hydantoinase_A"/>
    <property type="match status" value="1"/>
</dbReference>
<feature type="domain" description="Acetophenone carboxylase-like C-terminal" evidence="3">
    <location>
        <begin position="508"/>
        <end position="678"/>
    </location>
</feature>
<reference evidence="4" key="1">
    <citation type="submission" date="2022-11" db="EMBL/GenBank/DDBJ databases">
        <title>Biodiversity and phylogenetic relationships of bacteria.</title>
        <authorList>
            <person name="Machado R.A.R."/>
            <person name="Bhat A."/>
            <person name="Loulou A."/>
            <person name="Kallel S."/>
        </authorList>
    </citation>
    <scope>NUCLEOTIDE SEQUENCE</scope>
    <source>
        <strain evidence="4">K-TC2</strain>
    </source>
</reference>
<dbReference type="PANTHER" id="PTHR11365">
    <property type="entry name" value="5-OXOPROLINASE RELATED"/>
    <property type="match status" value="1"/>
</dbReference>
<protein>
    <submittedName>
        <fullName evidence="4">Hydantoinase/oxoprolinase family protein</fullName>
    </submittedName>
</protein>
<dbReference type="InterPro" id="IPR008040">
    <property type="entry name" value="Hydant_A_N"/>
</dbReference>
<evidence type="ECO:0000313" key="5">
    <source>
        <dbReference type="Proteomes" id="UP001144805"/>
    </source>
</evidence>
<evidence type="ECO:0000313" key="4">
    <source>
        <dbReference type="EMBL" id="MCX5571907.1"/>
    </source>
</evidence>
<dbReference type="GO" id="GO:0005829">
    <property type="term" value="C:cytosol"/>
    <property type="evidence" value="ECO:0007669"/>
    <property type="project" value="TreeGrafter"/>
</dbReference>
<dbReference type="InterPro" id="IPR045079">
    <property type="entry name" value="Oxoprolinase-like"/>
</dbReference>
<accession>A0A9X3INE8</accession>
<evidence type="ECO:0000259" key="2">
    <source>
        <dbReference type="Pfam" id="PF05378"/>
    </source>
</evidence>
<keyword evidence="5" id="KW-1185">Reference proteome</keyword>
<evidence type="ECO:0000259" key="1">
    <source>
        <dbReference type="Pfam" id="PF01968"/>
    </source>
</evidence>
<feature type="domain" description="Hydantoinase A/oxoprolinase" evidence="1">
    <location>
        <begin position="206"/>
        <end position="492"/>
    </location>
</feature>
<comment type="caution">
    <text evidence="4">The sequence shown here is derived from an EMBL/GenBank/DDBJ whole genome shotgun (WGS) entry which is preliminary data.</text>
</comment>
<dbReference type="AlphaFoldDB" id="A0A9X3INE8"/>
<evidence type="ECO:0000259" key="3">
    <source>
        <dbReference type="Pfam" id="PF19278"/>
    </source>
</evidence>
<dbReference type="Pfam" id="PF19278">
    <property type="entry name" value="Hydant_A_C"/>
    <property type="match status" value="1"/>
</dbReference>
<name>A0A9X3INE8_9HYPH</name>
<dbReference type="GO" id="GO:0017168">
    <property type="term" value="F:5-oxoprolinase (ATP-hydrolyzing) activity"/>
    <property type="evidence" value="ECO:0007669"/>
    <property type="project" value="TreeGrafter"/>
</dbReference>
<dbReference type="RefSeq" id="WP_266340869.1">
    <property type="nucleotide sequence ID" value="NZ_JAPKNK010000013.1"/>
</dbReference>
<proteinExistence type="predicted"/>
<sequence length="696" mass="75022">MSNWNVGIDVGGTFTDLVAIGPNGEFRSTKTPSTPDQSDGVLNALERLAGELGRSLTELLGDLPLIVHGTTVATNSLLEYNGAKVGLITTKGFRDEIEFRRSYKESVFDPRLKPPHAIVPRRSRIGVAERVDHLGNVLTPLDEAEVRAACEEFRRQGVDAVAICYLFSFVNPAHERRTAEIVREMLPDAFISLSCDVLPEIREFERVSTTTVNAFVGPRVNAYLTHLEERLRSQGFKGELFIIQSNGGVLSAEEAGRYAVNTLLSGPAGGVTAGSYLGEMAGYDNLITVDMGGTSYDIALIENLQPAVTTESWIGRYRIALPMLDIHTIGAGGGSIAWVDAGGALQVGPASAGSYPGPACYSRGGTRPTVTDANVVLGLLNPDFFLGGEMVLDRAKAVDAVRREVAEPLGLSVIEAASAIIELVNSNMANATRLVTTKRGRDPQQFALVAAGGAGGIHAGKQAEELGIRTVIVPGLAPVFCALGDNVADLKISESRTHIGRVDELDFEALNALFQEMEQRARGRLAGQAVAGNFEIKRSLDMHYVGEVHEVTVPIRSRTRRITKLNLDATLGDFHELHERLFAHKDPSQPVEILTLRLDLIGVRERPRMIPQEFGDEDASAAKKGERPVHFDIEPTIVPVYDGGKLRAGSFIPGPAIIEQWGTTIAVYPGHECLIDAYGNVIIEIGQARSAAERAA</sequence>
<organism evidence="4 5">
    <name type="scientific">Kaistia nematophila</name>
    <dbReference type="NCBI Taxonomy" id="2994654"/>
    <lineage>
        <taxon>Bacteria</taxon>
        <taxon>Pseudomonadati</taxon>
        <taxon>Pseudomonadota</taxon>
        <taxon>Alphaproteobacteria</taxon>
        <taxon>Hyphomicrobiales</taxon>
        <taxon>Kaistiaceae</taxon>
        <taxon>Kaistia</taxon>
    </lineage>
</organism>
<dbReference type="InterPro" id="IPR002821">
    <property type="entry name" value="Hydantoinase_A"/>
</dbReference>
<feature type="domain" description="Hydantoinase/oxoprolinase N-terminal" evidence="2">
    <location>
        <begin position="6"/>
        <end position="185"/>
    </location>
</feature>
<dbReference type="Pfam" id="PF05378">
    <property type="entry name" value="Hydant_A_N"/>
    <property type="match status" value="1"/>
</dbReference>
<dbReference type="EMBL" id="JAPKNK010000013">
    <property type="protein sequence ID" value="MCX5571907.1"/>
    <property type="molecule type" value="Genomic_DNA"/>
</dbReference>
<dbReference type="Proteomes" id="UP001144805">
    <property type="component" value="Unassembled WGS sequence"/>
</dbReference>
<dbReference type="GO" id="GO:0006749">
    <property type="term" value="P:glutathione metabolic process"/>
    <property type="evidence" value="ECO:0007669"/>
    <property type="project" value="TreeGrafter"/>
</dbReference>